<keyword evidence="3" id="KW-1185">Reference proteome</keyword>
<feature type="compositionally biased region" description="Basic and acidic residues" evidence="1">
    <location>
        <begin position="171"/>
        <end position="183"/>
    </location>
</feature>
<feature type="compositionally biased region" description="Basic and acidic residues" evidence="1">
    <location>
        <begin position="282"/>
        <end position="296"/>
    </location>
</feature>
<sequence length="343" mass="35610">MDSAKIFALGLAAGLTIHVVLRSKARQAKQELAAADKAQPGSIAKSKKKNKKKAATTTAAPTPAPEPIKVEEKPAAVEAPAPASTASKKNKKKSKAPSQPAPTAAAKEEDADTYAEVAETTPALNNETIRSRADAAQTAFTASLGDMRDADVDALPAGYSSVARIPAPEVDAPKPKLSKKEQDDGWSSVGGTFTTSTPAAKPNGASASTNGTKSIASTNPFAALPDDATTSSVRRLPTKASKPSANGWTIASSSPKPKPNGPVEAETKKQRSNANKTQAKKAAKEEADRLQAERLANHRRQQATEAAKAREVSKRPSPQSVPGAGKQTSAKASVDLNGRLVWD</sequence>
<feature type="compositionally biased region" description="Low complexity" evidence="1">
    <location>
        <begin position="96"/>
        <end position="105"/>
    </location>
</feature>
<dbReference type="OrthoDB" id="2556492at2759"/>
<proteinExistence type="predicted"/>
<reference evidence="3" key="1">
    <citation type="journal article" date="2013" name="Genome Announc.">
        <title>Draft genome sequence of Pseudozyma brasiliensis sp. nov. strain GHG001, a high producer of endo-1,4-xylanase isolated from an insect pest of sugarcane.</title>
        <authorList>
            <person name="Oliveira J.V.D.C."/>
            <person name="dos Santos R.A.C."/>
            <person name="Borges T.A."/>
            <person name="Riano-Pachon D.M."/>
            <person name="Goldman G.H."/>
        </authorList>
    </citation>
    <scope>NUCLEOTIDE SEQUENCE [LARGE SCALE GENOMIC DNA]</scope>
    <source>
        <strain evidence="3">GHG001</strain>
    </source>
</reference>
<feature type="compositionally biased region" description="Polar residues" evidence="1">
    <location>
        <begin position="316"/>
        <end position="331"/>
    </location>
</feature>
<dbReference type="AlphaFoldDB" id="V5GS45"/>
<dbReference type="HOGENOM" id="CLU_809240_0_0_1"/>
<dbReference type="Proteomes" id="UP000019377">
    <property type="component" value="Unassembled WGS sequence"/>
</dbReference>
<accession>V5GS45</accession>
<feature type="compositionally biased region" description="Low complexity" evidence="1">
    <location>
        <begin position="76"/>
        <end position="87"/>
    </location>
</feature>
<gene>
    <name evidence="2" type="ORF">PSEUBRA_SCAF14g01514</name>
</gene>
<evidence type="ECO:0000313" key="3">
    <source>
        <dbReference type="Proteomes" id="UP000019377"/>
    </source>
</evidence>
<feature type="region of interest" description="Disordered" evidence="1">
    <location>
        <begin position="160"/>
        <end position="343"/>
    </location>
</feature>
<dbReference type="RefSeq" id="XP_016293751.1">
    <property type="nucleotide sequence ID" value="XM_016434700.1"/>
</dbReference>
<feature type="compositionally biased region" description="Polar residues" evidence="1">
    <location>
        <begin position="205"/>
        <end position="220"/>
    </location>
</feature>
<protein>
    <submittedName>
        <fullName evidence="2">Uncharacterized protein</fullName>
    </submittedName>
</protein>
<dbReference type="GeneID" id="27417307"/>
<dbReference type="eggNOG" id="ENOG502R37H">
    <property type="taxonomic scope" value="Eukaryota"/>
</dbReference>
<evidence type="ECO:0000256" key="1">
    <source>
        <dbReference type="SAM" id="MobiDB-lite"/>
    </source>
</evidence>
<dbReference type="OMA" id="NGWTIAS"/>
<evidence type="ECO:0000313" key="2">
    <source>
        <dbReference type="EMBL" id="EST08762.1"/>
    </source>
</evidence>
<feature type="compositionally biased region" description="Polar residues" evidence="1">
    <location>
        <begin position="241"/>
        <end position="255"/>
    </location>
</feature>
<feature type="compositionally biased region" description="Polar residues" evidence="1">
    <location>
        <begin position="189"/>
        <end position="198"/>
    </location>
</feature>
<organism evidence="2 3">
    <name type="scientific">Kalmanozyma brasiliensis (strain GHG001)</name>
    <name type="common">Yeast</name>
    <name type="synonym">Pseudozyma brasiliensis</name>
    <dbReference type="NCBI Taxonomy" id="1365824"/>
    <lineage>
        <taxon>Eukaryota</taxon>
        <taxon>Fungi</taxon>
        <taxon>Dikarya</taxon>
        <taxon>Basidiomycota</taxon>
        <taxon>Ustilaginomycotina</taxon>
        <taxon>Ustilaginomycetes</taxon>
        <taxon>Ustilaginales</taxon>
        <taxon>Ustilaginaceae</taxon>
        <taxon>Kalmanozyma</taxon>
    </lineage>
</organism>
<feature type="region of interest" description="Disordered" evidence="1">
    <location>
        <begin position="25"/>
        <end position="131"/>
    </location>
</feature>
<feature type="compositionally biased region" description="Basic residues" evidence="1">
    <location>
        <begin position="45"/>
        <end position="54"/>
    </location>
</feature>
<dbReference type="EMBL" id="KI545856">
    <property type="protein sequence ID" value="EST08762.1"/>
    <property type="molecule type" value="Genomic_DNA"/>
</dbReference>
<name>V5GS45_KALBG</name>